<name>A0A1X1RNW5_MYCFA</name>
<dbReference type="STRING" id="1793.AWC04_00735"/>
<protein>
    <submittedName>
        <fullName evidence="1">Uncharacterized protein</fullName>
    </submittedName>
</protein>
<evidence type="ECO:0000313" key="2">
    <source>
        <dbReference type="Proteomes" id="UP000193484"/>
    </source>
</evidence>
<comment type="caution">
    <text evidence="1">The sequence shown here is derived from an EMBL/GenBank/DDBJ whole genome shotgun (WGS) entry which is preliminary data.</text>
</comment>
<dbReference type="OrthoDB" id="4367361at2"/>
<gene>
    <name evidence="1" type="ORF">AWC04_00735</name>
</gene>
<reference evidence="1 2" key="1">
    <citation type="submission" date="2016-01" db="EMBL/GenBank/DDBJ databases">
        <title>The new phylogeny of the genus Mycobacterium.</title>
        <authorList>
            <person name="Tarcisio F."/>
            <person name="Conor M."/>
            <person name="Antonella G."/>
            <person name="Elisabetta G."/>
            <person name="Giulia F.S."/>
            <person name="Sara T."/>
            <person name="Anna F."/>
            <person name="Clotilde B."/>
            <person name="Roberto B."/>
            <person name="Veronica D.S."/>
            <person name="Fabio R."/>
            <person name="Monica P."/>
            <person name="Olivier J."/>
            <person name="Enrico T."/>
            <person name="Nicola S."/>
        </authorList>
    </citation>
    <scope>NUCLEOTIDE SEQUENCE [LARGE SCALE GENOMIC DNA]</scope>
    <source>
        <strain evidence="1 2">DSM 44179</strain>
    </source>
</reference>
<evidence type="ECO:0000313" key="1">
    <source>
        <dbReference type="EMBL" id="ORV10426.1"/>
    </source>
</evidence>
<dbReference type="Proteomes" id="UP000193484">
    <property type="component" value="Unassembled WGS sequence"/>
</dbReference>
<sequence length="341" mass="35266">MLLRTSEERQTRILTRVGLAVLSVLALAAGLAVRLPLGGADAQHTLSIDTDYVGNGVTDGTPVLMHGIRIGQVATVTGRPGGGARLNLTLDPAAAAGLSTDLAMDYRPANYFGITGVHLSAGPAGGPALPDGARLTLDPRGNFTMPEFLSRLGALTDGVITPELVSVIDRATRYVDGLTPLLETVLLVTGAVAAVQTAPTGDLVRNAAGIAVAAPSFVDAVTNVAGRLDGAGLADLDEQFFTDRFLATIQLASTGLFGTVGTLLSSNVRNLLPATEVVQSLARPVPNIAATEQISESLVELRTRFERMYEGSGDQRALRVRVTLDQLPGLAAGLQAMGATP</sequence>
<proteinExistence type="predicted"/>
<organism evidence="1 2">
    <name type="scientific">Mycolicibacterium fallax</name>
    <name type="common">Mycobacterium fallax</name>
    <dbReference type="NCBI Taxonomy" id="1793"/>
    <lineage>
        <taxon>Bacteria</taxon>
        <taxon>Bacillati</taxon>
        <taxon>Actinomycetota</taxon>
        <taxon>Actinomycetes</taxon>
        <taxon>Mycobacteriales</taxon>
        <taxon>Mycobacteriaceae</taxon>
        <taxon>Mycolicibacterium</taxon>
    </lineage>
</organism>
<dbReference type="EMBL" id="LQOJ01000003">
    <property type="protein sequence ID" value="ORV10426.1"/>
    <property type="molecule type" value="Genomic_DNA"/>
</dbReference>
<keyword evidence="2" id="KW-1185">Reference proteome</keyword>
<dbReference type="AlphaFoldDB" id="A0A1X1RNW5"/>
<accession>A0A1X1RNW5</accession>
<dbReference type="RefSeq" id="WP_085092409.1">
    <property type="nucleotide sequence ID" value="NZ_AP022603.1"/>
</dbReference>